<accession>A0ABT0NAP6</accession>
<dbReference type="EMBL" id="JAKIKT010000007">
    <property type="protein sequence ID" value="MCL2915435.1"/>
    <property type="molecule type" value="Genomic_DNA"/>
</dbReference>
<dbReference type="PANTHER" id="PTHR43451">
    <property type="entry name" value="ACETYLTRANSFERASE (GNAT) FAMILY PROTEIN"/>
    <property type="match status" value="1"/>
</dbReference>
<evidence type="ECO:0000313" key="3">
    <source>
        <dbReference type="Proteomes" id="UP001202831"/>
    </source>
</evidence>
<dbReference type="SUPFAM" id="SSF55729">
    <property type="entry name" value="Acyl-CoA N-acyltransferases (Nat)"/>
    <property type="match status" value="1"/>
</dbReference>
<organism evidence="2 3">
    <name type="scientific">Shewanella corallii</name>
    <dbReference type="NCBI Taxonomy" id="560080"/>
    <lineage>
        <taxon>Bacteria</taxon>
        <taxon>Pseudomonadati</taxon>
        <taxon>Pseudomonadota</taxon>
        <taxon>Gammaproteobacteria</taxon>
        <taxon>Alteromonadales</taxon>
        <taxon>Shewanellaceae</taxon>
        <taxon>Shewanella</taxon>
    </lineage>
</organism>
<name>A0ABT0NAP6_9GAMM</name>
<keyword evidence="2" id="KW-0808">Transferase</keyword>
<dbReference type="Proteomes" id="UP001202831">
    <property type="component" value="Unassembled WGS sequence"/>
</dbReference>
<dbReference type="Gene3D" id="3.40.630.30">
    <property type="match status" value="1"/>
</dbReference>
<dbReference type="EC" id="2.3.1.-" evidence="2"/>
<sequence>MHTRISVSPVLDRFQVQPYSRAFANQVSMIFHLAVHGIAGKHYSDAQLHAWSNQPRSDRYWHQRLTRTQSWVMLDFNPPKPLAAPLCCGFINIETQYFHRGYIDSLYVHPAYQGLGFAALLFSTARDWAREQGFPELTVDASYYSRPLFEREGFVLEYKSYQPKSGQMLPGFHMRLPLNI</sequence>
<proteinExistence type="predicted"/>
<keyword evidence="3" id="KW-1185">Reference proteome</keyword>
<dbReference type="CDD" id="cd04301">
    <property type="entry name" value="NAT_SF"/>
    <property type="match status" value="1"/>
</dbReference>
<gene>
    <name evidence="2" type="ORF">L2725_16905</name>
</gene>
<dbReference type="InterPro" id="IPR052564">
    <property type="entry name" value="N-acetyltrans/Recomb-assoc"/>
</dbReference>
<protein>
    <submittedName>
        <fullName evidence="2">GNAT family N-acetyltransferase</fullName>
        <ecNumber evidence="2">2.3.1.-</ecNumber>
    </submittedName>
</protein>
<dbReference type="PANTHER" id="PTHR43451:SF1">
    <property type="entry name" value="ACETYLTRANSFERASE"/>
    <property type="match status" value="1"/>
</dbReference>
<dbReference type="PROSITE" id="PS51186">
    <property type="entry name" value="GNAT"/>
    <property type="match status" value="1"/>
</dbReference>
<dbReference type="GO" id="GO:0016746">
    <property type="term" value="F:acyltransferase activity"/>
    <property type="evidence" value="ECO:0007669"/>
    <property type="project" value="UniProtKB-KW"/>
</dbReference>
<comment type="caution">
    <text evidence="2">The sequence shown here is derived from an EMBL/GenBank/DDBJ whole genome shotgun (WGS) entry which is preliminary data.</text>
</comment>
<feature type="domain" description="N-acetyltransferase" evidence="1">
    <location>
        <begin position="38"/>
        <end position="179"/>
    </location>
</feature>
<dbReference type="InterPro" id="IPR000182">
    <property type="entry name" value="GNAT_dom"/>
</dbReference>
<dbReference type="RefSeq" id="WP_249250019.1">
    <property type="nucleotide sequence ID" value="NZ_JAKIKT010000007.1"/>
</dbReference>
<reference evidence="2 3" key="1">
    <citation type="submission" date="2022-01" db="EMBL/GenBank/DDBJ databases">
        <title>Whole genome-based taxonomy of the Shewanellaceae.</title>
        <authorList>
            <person name="Martin-Rodriguez A.J."/>
        </authorList>
    </citation>
    <scope>NUCLEOTIDE SEQUENCE [LARGE SCALE GENOMIC DNA]</scope>
    <source>
        <strain evidence="2 3">DSM 21332</strain>
    </source>
</reference>
<dbReference type="InterPro" id="IPR016181">
    <property type="entry name" value="Acyl_CoA_acyltransferase"/>
</dbReference>
<evidence type="ECO:0000313" key="2">
    <source>
        <dbReference type="EMBL" id="MCL2915435.1"/>
    </source>
</evidence>
<keyword evidence="2" id="KW-0012">Acyltransferase</keyword>
<evidence type="ECO:0000259" key="1">
    <source>
        <dbReference type="PROSITE" id="PS51186"/>
    </source>
</evidence>
<dbReference type="Pfam" id="PF00583">
    <property type="entry name" value="Acetyltransf_1"/>
    <property type="match status" value="1"/>
</dbReference>